<dbReference type="AlphaFoldDB" id="A0A9J6B2E3"/>
<name>A0A9J6B2E3_SOLCO</name>
<sequence>MALDLGTYSEEIVREFYASYAATLRGQIHKNTKAASQDPLISTMVQGVSVDLSHTPSASSFMDLTLTTHGQIPPLNFTIDGKLCEQEPSVEMQIKGRQLYHG</sequence>
<organism evidence="1 2">
    <name type="scientific">Solanum commersonii</name>
    <name type="common">Commerson's wild potato</name>
    <name type="synonym">Commerson's nightshade</name>
    <dbReference type="NCBI Taxonomy" id="4109"/>
    <lineage>
        <taxon>Eukaryota</taxon>
        <taxon>Viridiplantae</taxon>
        <taxon>Streptophyta</taxon>
        <taxon>Embryophyta</taxon>
        <taxon>Tracheophyta</taxon>
        <taxon>Spermatophyta</taxon>
        <taxon>Magnoliopsida</taxon>
        <taxon>eudicotyledons</taxon>
        <taxon>Gunneridae</taxon>
        <taxon>Pentapetalae</taxon>
        <taxon>asterids</taxon>
        <taxon>lamiids</taxon>
        <taxon>Solanales</taxon>
        <taxon>Solanaceae</taxon>
        <taxon>Solanoideae</taxon>
        <taxon>Solaneae</taxon>
        <taxon>Solanum</taxon>
    </lineage>
</organism>
<dbReference type="OrthoDB" id="1327928at2759"/>
<comment type="caution">
    <text evidence="1">The sequence shown here is derived from an EMBL/GenBank/DDBJ whole genome shotgun (WGS) entry which is preliminary data.</text>
</comment>
<gene>
    <name evidence="1" type="ORF">H5410_002471</name>
</gene>
<dbReference type="EMBL" id="JACXVP010000001">
    <property type="protein sequence ID" value="KAG5630754.1"/>
    <property type="molecule type" value="Genomic_DNA"/>
</dbReference>
<evidence type="ECO:0000313" key="1">
    <source>
        <dbReference type="EMBL" id="KAG5630754.1"/>
    </source>
</evidence>
<proteinExistence type="predicted"/>
<keyword evidence="2" id="KW-1185">Reference proteome</keyword>
<accession>A0A9J6B2E3</accession>
<evidence type="ECO:0000313" key="2">
    <source>
        <dbReference type="Proteomes" id="UP000824120"/>
    </source>
</evidence>
<reference evidence="1 2" key="1">
    <citation type="submission" date="2020-09" db="EMBL/GenBank/DDBJ databases">
        <title>De no assembly of potato wild relative species, Solanum commersonii.</title>
        <authorList>
            <person name="Cho K."/>
        </authorList>
    </citation>
    <scope>NUCLEOTIDE SEQUENCE [LARGE SCALE GENOMIC DNA]</scope>
    <source>
        <strain evidence="1">LZ3.2</strain>
        <tissue evidence="1">Leaf</tissue>
    </source>
</reference>
<dbReference type="Proteomes" id="UP000824120">
    <property type="component" value="Chromosome 1"/>
</dbReference>
<protein>
    <submittedName>
        <fullName evidence="1">Uncharacterized protein</fullName>
    </submittedName>
</protein>